<proteinExistence type="predicted"/>
<sequence>MLVKFRMQRLLAPWMAWWLALAVVLAPALGRMHEVLHAPLLPERHAPQAVPHAHQHAHGVAAWFGEHTQAECLVLDQLGHGAASPAPLVLASQSLPAHPPAWTSTAHLLPALRTVFLARAPPAGPLA</sequence>
<dbReference type="EMBL" id="CAHPSC010000063">
    <property type="protein sequence ID" value="CAB5706994.1"/>
    <property type="molecule type" value="Genomic_DNA"/>
</dbReference>
<protein>
    <submittedName>
        <fullName evidence="1">Uncharacterized protein</fullName>
    </submittedName>
</protein>
<organism evidence="1 2">
    <name type="scientific">Comamonas aquatica</name>
    <dbReference type="NCBI Taxonomy" id="225991"/>
    <lineage>
        <taxon>Bacteria</taxon>
        <taxon>Pseudomonadati</taxon>
        <taxon>Pseudomonadota</taxon>
        <taxon>Betaproteobacteria</taxon>
        <taxon>Burkholderiales</taxon>
        <taxon>Comamonadaceae</taxon>
        <taxon>Comamonas</taxon>
    </lineage>
</organism>
<dbReference type="AlphaFoldDB" id="A0AA35GKP4"/>
<dbReference type="Proteomes" id="UP000834458">
    <property type="component" value="Unassembled WGS sequence"/>
</dbReference>
<gene>
    <name evidence="1" type="ORF">GHA_03280</name>
</gene>
<comment type="caution">
    <text evidence="1">The sequence shown here is derived from an EMBL/GenBank/DDBJ whole genome shotgun (WGS) entry which is preliminary data.</text>
</comment>
<accession>A0AA35GKP4</accession>
<evidence type="ECO:0000313" key="1">
    <source>
        <dbReference type="EMBL" id="CAB5706994.1"/>
    </source>
</evidence>
<reference evidence="1" key="1">
    <citation type="submission" date="2020-05" db="EMBL/GenBank/DDBJ databases">
        <authorList>
            <person name="Delgado-Blas J."/>
        </authorList>
    </citation>
    <scope>NUCLEOTIDE SEQUENCE</scope>
    <source>
        <strain evidence="1">BB1454</strain>
    </source>
</reference>
<name>A0AA35GKP4_9BURK</name>
<evidence type="ECO:0000313" key="2">
    <source>
        <dbReference type="Proteomes" id="UP000834458"/>
    </source>
</evidence>